<protein>
    <submittedName>
        <fullName evidence="2">GNAT family N-acetyltransferase</fullName>
        <ecNumber evidence="2">2.3.-.-</ecNumber>
    </submittedName>
</protein>
<sequence>MSELVTSVVGPGDWPAIDEFFGPKGLVEYCWCMYFRLGSKDYSACRPAARKATLGELVRDGERVGVLGTVDGVPVGWLGAGPRLGFPRLQRSRAAKLLPGDDPERIWSIVCVYLEREHRHRGLLRQLIDRAAEWAREEKADLIEAYPEDDRDPESGFDPYSFHGRVSTFEACGFAVVEPRLQRRALVRKEFR</sequence>
<proteinExistence type="predicted"/>
<dbReference type="GO" id="GO:0016746">
    <property type="term" value="F:acyltransferase activity"/>
    <property type="evidence" value="ECO:0007669"/>
    <property type="project" value="UniProtKB-KW"/>
</dbReference>
<dbReference type="InterPro" id="IPR016181">
    <property type="entry name" value="Acyl_CoA_acyltransferase"/>
</dbReference>
<dbReference type="Gene3D" id="3.40.630.30">
    <property type="match status" value="1"/>
</dbReference>
<dbReference type="CDD" id="cd04301">
    <property type="entry name" value="NAT_SF"/>
    <property type="match status" value="1"/>
</dbReference>
<dbReference type="SUPFAM" id="SSF55729">
    <property type="entry name" value="Acyl-CoA N-acyltransferases (Nat)"/>
    <property type="match status" value="1"/>
</dbReference>
<dbReference type="Proteomes" id="UP001595764">
    <property type="component" value="Unassembled WGS sequence"/>
</dbReference>
<evidence type="ECO:0000313" key="2">
    <source>
        <dbReference type="EMBL" id="MFC3517087.1"/>
    </source>
</evidence>
<keyword evidence="3" id="KW-1185">Reference proteome</keyword>
<name>A0ABV7QVR2_9PSEU</name>
<accession>A0ABV7QVR2</accession>
<comment type="caution">
    <text evidence="2">The sequence shown here is derived from an EMBL/GenBank/DDBJ whole genome shotgun (WGS) entry which is preliminary data.</text>
</comment>
<dbReference type="InterPro" id="IPR000182">
    <property type="entry name" value="GNAT_dom"/>
</dbReference>
<dbReference type="EC" id="2.3.-.-" evidence="2"/>
<dbReference type="EMBL" id="JBHRWI010000074">
    <property type="protein sequence ID" value="MFC3517087.1"/>
    <property type="molecule type" value="Genomic_DNA"/>
</dbReference>
<keyword evidence="2" id="KW-0012">Acyltransferase</keyword>
<dbReference type="RefSeq" id="WP_354742657.1">
    <property type="nucleotide sequence ID" value="NZ_JBHMAY010000061.1"/>
</dbReference>
<keyword evidence="2" id="KW-0808">Transferase</keyword>
<dbReference type="Pfam" id="PF00583">
    <property type="entry name" value="Acetyltransf_1"/>
    <property type="match status" value="1"/>
</dbReference>
<organism evidence="2 3">
    <name type="scientific">Amycolatopsis halotolerans</name>
    <dbReference type="NCBI Taxonomy" id="330083"/>
    <lineage>
        <taxon>Bacteria</taxon>
        <taxon>Bacillati</taxon>
        <taxon>Actinomycetota</taxon>
        <taxon>Actinomycetes</taxon>
        <taxon>Pseudonocardiales</taxon>
        <taxon>Pseudonocardiaceae</taxon>
        <taxon>Amycolatopsis</taxon>
    </lineage>
</organism>
<evidence type="ECO:0000313" key="3">
    <source>
        <dbReference type="Proteomes" id="UP001595764"/>
    </source>
</evidence>
<feature type="domain" description="N-acetyltransferase" evidence="1">
    <location>
        <begin position="25"/>
        <end position="192"/>
    </location>
</feature>
<gene>
    <name evidence="2" type="ORF">ACFORO_43480</name>
</gene>
<evidence type="ECO:0000259" key="1">
    <source>
        <dbReference type="PROSITE" id="PS51186"/>
    </source>
</evidence>
<reference evidence="3" key="1">
    <citation type="journal article" date="2019" name="Int. J. Syst. Evol. Microbiol.">
        <title>The Global Catalogue of Microorganisms (GCM) 10K type strain sequencing project: providing services to taxonomists for standard genome sequencing and annotation.</title>
        <authorList>
            <consortium name="The Broad Institute Genomics Platform"/>
            <consortium name="The Broad Institute Genome Sequencing Center for Infectious Disease"/>
            <person name="Wu L."/>
            <person name="Ma J."/>
        </authorList>
    </citation>
    <scope>NUCLEOTIDE SEQUENCE [LARGE SCALE GENOMIC DNA]</scope>
    <source>
        <strain evidence="3">CGMCC 4.7682</strain>
    </source>
</reference>
<dbReference type="PROSITE" id="PS51186">
    <property type="entry name" value="GNAT"/>
    <property type="match status" value="1"/>
</dbReference>